<protein>
    <submittedName>
        <fullName evidence="4">Uncharacterized protein</fullName>
    </submittedName>
</protein>
<keyword evidence="3" id="KW-0812">Transmembrane</keyword>
<dbReference type="InterPro" id="IPR051909">
    <property type="entry name" value="MFP_Cation_Efflux"/>
</dbReference>
<comment type="caution">
    <text evidence="4">The sequence shown here is derived from an EMBL/GenBank/DDBJ whole genome shotgun (WGS) entry which is preliminary data.</text>
</comment>
<dbReference type="AlphaFoldDB" id="A0A2S8FXK3"/>
<dbReference type="GO" id="GO:0015679">
    <property type="term" value="P:plasma membrane copper ion transport"/>
    <property type="evidence" value="ECO:0007669"/>
    <property type="project" value="TreeGrafter"/>
</dbReference>
<dbReference type="GO" id="GO:0060003">
    <property type="term" value="P:copper ion export"/>
    <property type="evidence" value="ECO:0007669"/>
    <property type="project" value="TreeGrafter"/>
</dbReference>
<dbReference type="RefSeq" id="WP_105351321.1">
    <property type="nucleotide sequence ID" value="NZ_PUIA01000017.1"/>
</dbReference>
<keyword evidence="3" id="KW-0472">Membrane</keyword>
<dbReference type="PANTHER" id="PTHR30097">
    <property type="entry name" value="CATION EFFLUX SYSTEM PROTEIN CUSB"/>
    <property type="match status" value="1"/>
</dbReference>
<proteinExistence type="predicted"/>
<keyword evidence="3" id="KW-1133">Transmembrane helix</keyword>
<reference evidence="4 5" key="1">
    <citation type="submission" date="2018-02" db="EMBL/GenBank/DDBJ databases">
        <title>Comparative genomes isolates from brazilian mangrove.</title>
        <authorList>
            <person name="Araujo J.E."/>
            <person name="Taketani R.G."/>
            <person name="Silva M.C.P."/>
            <person name="Loureco M.V."/>
            <person name="Andreote F.D."/>
        </authorList>
    </citation>
    <scope>NUCLEOTIDE SEQUENCE [LARGE SCALE GENOMIC DNA]</scope>
    <source>
        <strain evidence="4 5">HEX-2 MGV</strain>
    </source>
</reference>
<evidence type="ECO:0000313" key="5">
    <source>
        <dbReference type="Proteomes" id="UP000240009"/>
    </source>
</evidence>
<gene>
    <name evidence="4" type="ORF">C5Y96_06970</name>
</gene>
<feature type="region of interest" description="Disordered" evidence="2">
    <location>
        <begin position="32"/>
        <end position="56"/>
    </location>
</feature>
<feature type="transmembrane region" description="Helical" evidence="3">
    <location>
        <begin position="5"/>
        <end position="25"/>
    </location>
</feature>
<dbReference type="GO" id="GO:0030313">
    <property type="term" value="C:cell envelope"/>
    <property type="evidence" value="ECO:0007669"/>
    <property type="project" value="TreeGrafter"/>
</dbReference>
<dbReference type="EMBL" id="PUIA01000017">
    <property type="protein sequence ID" value="PQO36898.1"/>
    <property type="molecule type" value="Genomic_DNA"/>
</dbReference>
<dbReference type="Proteomes" id="UP000240009">
    <property type="component" value="Unassembled WGS sequence"/>
</dbReference>
<dbReference type="OrthoDB" id="235102at2"/>
<dbReference type="Gene3D" id="2.40.50.100">
    <property type="match status" value="1"/>
</dbReference>
<accession>A0A2S8FXK3</accession>
<feature type="compositionally biased region" description="Basic and acidic residues" evidence="2">
    <location>
        <begin position="40"/>
        <end position="55"/>
    </location>
</feature>
<name>A0A2S8FXK3_9BACT</name>
<evidence type="ECO:0000256" key="3">
    <source>
        <dbReference type="SAM" id="Phobius"/>
    </source>
</evidence>
<sequence>MPRTILLRIAIFLSIAIAIGLIGYYSGMQHAPAPAPPTEAAHDDHEDEHGHDHGSGEVVELTDTAFANLKIAVKTMRGETYISPLTIPGEVVEIPGRSSFTVAAPVGGNIRSVNVDAGQLVHLSDPLFTLDIVDEPVLSAQIDLLDVLGQIDVTRAEINRLTPLAQSGAIAGKAQLEFQYQEQKLQSRQDARIQELIARGLTTSQVSTVIEKRELIKQIDVLLSEVPRDSDSSEQDPVSFVVESLDIHPGMTIQRGTSLARLADHRYLYIRGEAFEQDVPRLYELEANHVPVEVQFGHSHQDEAHRNYATRSAEIAYIDNHADETTGTFFFYLRLKNEVAADSLLLDQSVTRQWRFKPGQRVHLMLPMDKYEDQFVLPREALVEEGIETFVFQQVFGHVEPGMKEFQKVPVKVIHRDTNTAVISRDGDIRLGDTIVVTHAYQLYLEMLSQAGSGGGGHDHHGHNH</sequence>
<evidence type="ECO:0000256" key="1">
    <source>
        <dbReference type="ARBA" id="ARBA00022448"/>
    </source>
</evidence>
<dbReference type="PANTHER" id="PTHR30097:SF4">
    <property type="entry name" value="SLR6042 PROTEIN"/>
    <property type="match status" value="1"/>
</dbReference>
<keyword evidence="1" id="KW-0813">Transport</keyword>
<evidence type="ECO:0000313" key="4">
    <source>
        <dbReference type="EMBL" id="PQO36898.1"/>
    </source>
</evidence>
<organism evidence="4 5">
    <name type="scientific">Blastopirellula marina</name>
    <dbReference type="NCBI Taxonomy" id="124"/>
    <lineage>
        <taxon>Bacteria</taxon>
        <taxon>Pseudomonadati</taxon>
        <taxon>Planctomycetota</taxon>
        <taxon>Planctomycetia</taxon>
        <taxon>Pirellulales</taxon>
        <taxon>Pirellulaceae</taxon>
        <taxon>Blastopirellula</taxon>
    </lineage>
</organism>
<evidence type="ECO:0000256" key="2">
    <source>
        <dbReference type="SAM" id="MobiDB-lite"/>
    </source>
</evidence>